<evidence type="ECO:0000313" key="4">
    <source>
        <dbReference type="Proteomes" id="UP000035352"/>
    </source>
</evidence>
<name>A0A0G3BY11_9BURK</name>
<evidence type="ECO:0000313" key="3">
    <source>
        <dbReference type="EMBL" id="AKJ31430.1"/>
    </source>
</evidence>
<accession>A0A0G3BY11</accession>
<proteinExistence type="predicted"/>
<protein>
    <recommendedName>
        <fullName evidence="2">KTSC domain-containing protein</fullName>
    </recommendedName>
</protein>
<feature type="region of interest" description="Disordered" evidence="1">
    <location>
        <begin position="1"/>
        <end position="20"/>
    </location>
</feature>
<dbReference type="STRING" id="413882.AAW51_4739"/>
<gene>
    <name evidence="3" type="ORF">AAW51_4739</name>
</gene>
<reference evidence="3 4" key="1">
    <citation type="submission" date="2015-05" db="EMBL/GenBank/DDBJ databases">
        <authorList>
            <person name="Tang B."/>
            <person name="Yu Y."/>
        </authorList>
    </citation>
    <scope>NUCLEOTIDE SEQUENCE [LARGE SCALE GENOMIC DNA]</scope>
    <source>
        <strain evidence="3 4">DSM 7029</strain>
    </source>
</reference>
<evidence type="ECO:0000256" key="1">
    <source>
        <dbReference type="SAM" id="MobiDB-lite"/>
    </source>
</evidence>
<dbReference type="AlphaFoldDB" id="A0A0G3BY11"/>
<dbReference type="InterPro" id="IPR025309">
    <property type="entry name" value="KTSC_dom"/>
</dbReference>
<organism evidence="3 4">
    <name type="scientific">Caldimonas brevitalea</name>
    <dbReference type="NCBI Taxonomy" id="413882"/>
    <lineage>
        <taxon>Bacteria</taxon>
        <taxon>Pseudomonadati</taxon>
        <taxon>Pseudomonadota</taxon>
        <taxon>Betaproteobacteria</taxon>
        <taxon>Burkholderiales</taxon>
        <taxon>Sphaerotilaceae</taxon>
        <taxon>Caldimonas</taxon>
    </lineage>
</organism>
<dbReference type="EMBL" id="CP011371">
    <property type="protein sequence ID" value="AKJ31430.1"/>
    <property type="molecule type" value="Genomic_DNA"/>
</dbReference>
<dbReference type="Proteomes" id="UP000035352">
    <property type="component" value="Chromosome"/>
</dbReference>
<dbReference type="KEGG" id="pbh:AAW51_4739"/>
<keyword evidence="4" id="KW-1185">Reference proteome</keyword>
<dbReference type="Pfam" id="PF13619">
    <property type="entry name" value="KTSC"/>
    <property type="match status" value="1"/>
</dbReference>
<evidence type="ECO:0000259" key="2">
    <source>
        <dbReference type="Pfam" id="PF13619"/>
    </source>
</evidence>
<sequence length="98" mass="10992">MQASSAVTGPDASPISALPMQRHTVASSSLRSVGYDPSHQLLEVEFATGRVYRYEDVPQEAYDELLAADSLGRHFNARVRDRYPTEEVTPARSSRRRR</sequence>
<feature type="domain" description="KTSC" evidence="2">
    <location>
        <begin position="27"/>
        <end position="83"/>
    </location>
</feature>